<keyword evidence="4 6" id="KW-0238">DNA-binding</keyword>
<evidence type="ECO:0000313" key="10">
    <source>
        <dbReference type="Proteomes" id="UP000283254"/>
    </source>
</evidence>
<proteinExistence type="inferred from homology"/>
<dbReference type="InterPro" id="IPR014284">
    <property type="entry name" value="RNA_pol_sigma-70_dom"/>
</dbReference>
<evidence type="ECO:0000256" key="3">
    <source>
        <dbReference type="ARBA" id="ARBA00023082"/>
    </source>
</evidence>
<dbReference type="InterPro" id="IPR013324">
    <property type="entry name" value="RNA_pol_sigma_r3/r4-like"/>
</dbReference>
<dbReference type="Pfam" id="PF08281">
    <property type="entry name" value="Sigma70_r4_2"/>
    <property type="match status" value="1"/>
</dbReference>
<sequence>MLARVALRDQQAFKELYDLTSSHLYGVALRYLRTASTAEEILQEAYINVWQQAGTYAATLSAPMTWLISVVRNKALDHLRKFKRETETTDSVDAGAEGQVEAIADHADPHELFSAATEALVLKRCVAQLDAPQRQSLALAFYDGLSHSELAEHLRVPLGTAKAWVRRGLERLRKCIEAQQQPATGRAS</sequence>
<accession>A0A422QMP2</accession>
<dbReference type="Proteomes" id="UP000283254">
    <property type="component" value="Unassembled WGS sequence"/>
</dbReference>
<keyword evidence="3 6" id="KW-0731">Sigma factor</keyword>
<dbReference type="AlphaFoldDB" id="A0A422QMP2"/>
<feature type="domain" description="RNA polymerase sigma factor 70 region 4 type 2" evidence="8">
    <location>
        <begin position="122"/>
        <end position="172"/>
    </location>
</feature>
<dbReference type="GO" id="GO:0006352">
    <property type="term" value="P:DNA-templated transcription initiation"/>
    <property type="evidence" value="ECO:0007669"/>
    <property type="project" value="InterPro"/>
</dbReference>
<evidence type="ECO:0000256" key="6">
    <source>
        <dbReference type="RuleBase" id="RU000716"/>
    </source>
</evidence>
<dbReference type="PANTHER" id="PTHR43133">
    <property type="entry name" value="RNA POLYMERASE ECF-TYPE SIGMA FACTO"/>
    <property type="match status" value="1"/>
</dbReference>
<evidence type="ECO:0000259" key="7">
    <source>
        <dbReference type="Pfam" id="PF04542"/>
    </source>
</evidence>
<comment type="similarity">
    <text evidence="1 6">Belongs to the sigma-70 factor family. ECF subfamily.</text>
</comment>
<dbReference type="GO" id="GO:0003677">
    <property type="term" value="F:DNA binding"/>
    <property type="evidence" value="ECO:0007669"/>
    <property type="project" value="UniProtKB-KW"/>
</dbReference>
<dbReference type="InterPro" id="IPR013325">
    <property type="entry name" value="RNA_pol_sigma_r2"/>
</dbReference>
<evidence type="ECO:0000256" key="1">
    <source>
        <dbReference type="ARBA" id="ARBA00010641"/>
    </source>
</evidence>
<evidence type="ECO:0000313" key="9">
    <source>
        <dbReference type="EMBL" id="RNF31223.1"/>
    </source>
</evidence>
<reference evidence="9" key="1">
    <citation type="submission" date="2014-10" db="EMBL/GenBank/DDBJ databases">
        <title>Massilia sp. genome.</title>
        <authorList>
            <person name="Xu B."/>
            <person name="Dai L."/>
            <person name="Huang Z."/>
        </authorList>
    </citation>
    <scope>NUCLEOTIDE SEQUENCE [LARGE SCALE GENOMIC DNA]</scope>
    <source>
        <strain evidence="9">CFS-1</strain>
    </source>
</reference>
<dbReference type="Pfam" id="PF04542">
    <property type="entry name" value="Sigma70_r2"/>
    <property type="match status" value="1"/>
</dbReference>
<dbReference type="SUPFAM" id="SSF88659">
    <property type="entry name" value="Sigma3 and sigma4 domains of RNA polymerase sigma factors"/>
    <property type="match status" value="1"/>
</dbReference>
<keyword evidence="2 6" id="KW-0805">Transcription regulation</keyword>
<dbReference type="CDD" id="cd06171">
    <property type="entry name" value="Sigma70_r4"/>
    <property type="match status" value="1"/>
</dbReference>
<dbReference type="NCBIfam" id="TIGR02937">
    <property type="entry name" value="sigma70-ECF"/>
    <property type="match status" value="1"/>
</dbReference>
<organism evidence="9 10">
    <name type="scientific">Massilia aurea</name>
    <dbReference type="NCBI Taxonomy" id="373040"/>
    <lineage>
        <taxon>Bacteria</taxon>
        <taxon>Pseudomonadati</taxon>
        <taxon>Pseudomonadota</taxon>
        <taxon>Betaproteobacteria</taxon>
        <taxon>Burkholderiales</taxon>
        <taxon>Oxalobacteraceae</taxon>
        <taxon>Telluria group</taxon>
        <taxon>Massilia</taxon>
    </lineage>
</organism>
<dbReference type="PROSITE" id="PS01063">
    <property type="entry name" value="SIGMA70_ECF"/>
    <property type="match status" value="1"/>
</dbReference>
<keyword evidence="5 6" id="KW-0804">Transcription</keyword>
<evidence type="ECO:0000259" key="8">
    <source>
        <dbReference type="Pfam" id="PF08281"/>
    </source>
</evidence>
<dbReference type="InterPro" id="IPR036388">
    <property type="entry name" value="WH-like_DNA-bd_sf"/>
</dbReference>
<dbReference type="InterPro" id="IPR013249">
    <property type="entry name" value="RNA_pol_sigma70_r4_t2"/>
</dbReference>
<protein>
    <recommendedName>
        <fullName evidence="6">RNA polymerase sigma factor</fullName>
    </recommendedName>
</protein>
<keyword evidence="10" id="KW-1185">Reference proteome</keyword>
<dbReference type="InterPro" id="IPR039425">
    <property type="entry name" value="RNA_pol_sigma-70-like"/>
</dbReference>
<evidence type="ECO:0000256" key="2">
    <source>
        <dbReference type="ARBA" id="ARBA00023015"/>
    </source>
</evidence>
<comment type="caution">
    <text evidence="9">The sequence shown here is derived from an EMBL/GenBank/DDBJ whole genome shotgun (WGS) entry which is preliminary data.</text>
</comment>
<dbReference type="SUPFAM" id="SSF88946">
    <property type="entry name" value="Sigma2 domain of RNA polymerase sigma factors"/>
    <property type="match status" value="1"/>
</dbReference>
<dbReference type="PANTHER" id="PTHR43133:SF62">
    <property type="entry name" value="RNA POLYMERASE SIGMA FACTOR SIGZ"/>
    <property type="match status" value="1"/>
</dbReference>
<evidence type="ECO:0000256" key="5">
    <source>
        <dbReference type="ARBA" id="ARBA00023163"/>
    </source>
</evidence>
<dbReference type="InterPro" id="IPR007627">
    <property type="entry name" value="RNA_pol_sigma70_r2"/>
</dbReference>
<feature type="domain" description="RNA polymerase sigma-70 region 2" evidence="7">
    <location>
        <begin position="17"/>
        <end position="84"/>
    </location>
</feature>
<dbReference type="EMBL" id="JSAB01000069">
    <property type="protein sequence ID" value="RNF31223.1"/>
    <property type="molecule type" value="Genomic_DNA"/>
</dbReference>
<evidence type="ECO:0000256" key="4">
    <source>
        <dbReference type="ARBA" id="ARBA00023125"/>
    </source>
</evidence>
<dbReference type="InterPro" id="IPR000838">
    <property type="entry name" value="RNA_pol_sigma70_ECF_CS"/>
</dbReference>
<dbReference type="Gene3D" id="1.10.10.10">
    <property type="entry name" value="Winged helix-like DNA-binding domain superfamily/Winged helix DNA-binding domain"/>
    <property type="match status" value="1"/>
</dbReference>
<gene>
    <name evidence="9" type="ORF">NM04_08470</name>
</gene>
<name>A0A422QMP2_9BURK</name>
<dbReference type="GO" id="GO:0016987">
    <property type="term" value="F:sigma factor activity"/>
    <property type="evidence" value="ECO:0007669"/>
    <property type="project" value="UniProtKB-KW"/>
</dbReference>
<dbReference type="Gene3D" id="1.10.1740.10">
    <property type="match status" value="1"/>
</dbReference>